<keyword evidence="6" id="KW-0497">Mitogen</keyword>
<feature type="transmembrane region" description="Helical" evidence="9">
    <location>
        <begin position="111"/>
        <end position="135"/>
    </location>
</feature>
<keyword evidence="10" id="KW-0732">Signal</keyword>
<evidence type="ECO:0000256" key="5">
    <source>
        <dbReference type="ARBA" id="ARBA00023157"/>
    </source>
</evidence>
<dbReference type="Proteomes" id="UP000007635">
    <property type="component" value="Chromosome XIV"/>
</dbReference>
<dbReference type="GO" id="GO:0008284">
    <property type="term" value="P:positive regulation of cell population proliferation"/>
    <property type="evidence" value="ECO:0007669"/>
    <property type="project" value="TreeGrafter"/>
</dbReference>
<dbReference type="GO" id="GO:0051781">
    <property type="term" value="P:positive regulation of cell division"/>
    <property type="evidence" value="ECO:0007669"/>
    <property type="project" value="UniProtKB-KW"/>
</dbReference>
<keyword evidence="5 7" id="KW-1015">Disulfide bond</keyword>
<reference evidence="12 13" key="1">
    <citation type="journal article" date="2021" name="G3 (Bethesda)">
        <title>Improved contiguity of the threespine stickleback genome using long-read sequencing.</title>
        <authorList>
            <person name="Nath S."/>
            <person name="Shaw D.E."/>
            <person name="White M.A."/>
        </authorList>
    </citation>
    <scope>NUCLEOTIDE SEQUENCE [LARGE SCALE GENOMIC DNA]</scope>
    <source>
        <strain evidence="12 13">Lake Benthic</strain>
    </source>
</reference>
<evidence type="ECO:0000256" key="7">
    <source>
        <dbReference type="PROSITE-ProRule" id="PRU00076"/>
    </source>
</evidence>
<evidence type="ECO:0000313" key="12">
    <source>
        <dbReference type="Ensembl" id="ENSGACP00000052239.1"/>
    </source>
</evidence>
<keyword evidence="9" id="KW-0812">Transmembrane</keyword>
<dbReference type="GO" id="GO:0007173">
    <property type="term" value="P:epidermal growth factor receptor signaling pathway"/>
    <property type="evidence" value="ECO:0007669"/>
    <property type="project" value="TreeGrafter"/>
</dbReference>
<protein>
    <recommendedName>
        <fullName evidence="11">EGF-like domain-containing protein</fullName>
    </recommendedName>
</protein>
<dbReference type="GO" id="GO:0045840">
    <property type="term" value="P:positive regulation of mitotic nuclear division"/>
    <property type="evidence" value="ECO:0007669"/>
    <property type="project" value="TreeGrafter"/>
</dbReference>
<feature type="compositionally biased region" description="Basic and acidic residues" evidence="8">
    <location>
        <begin position="152"/>
        <end position="164"/>
    </location>
</feature>
<dbReference type="PANTHER" id="PTHR10740">
    <property type="entry name" value="TRANSFORMING GROWTH FACTOR ALPHA"/>
    <property type="match status" value="1"/>
</dbReference>
<dbReference type="InterPro" id="IPR000742">
    <property type="entry name" value="EGF"/>
</dbReference>
<evidence type="ECO:0000256" key="6">
    <source>
        <dbReference type="ARBA" id="ARBA00023246"/>
    </source>
</evidence>
<dbReference type="GO" id="GO:0005154">
    <property type="term" value="F:epidermal growth factor receptor binding"/>
    <property type="evidence" value="ECO:0007669"/>
    <property type="project" value="TreeGrafter"/>
</dbReference>
<dbReference type="AlphaFoldDB" id="A0AAQ4QLV2"/>
<proteinExistence type="predicted"/>
<evidence type="ECO:0000313" key="13">
    <source>
        <dbReference type="Proteomes" id="UP000007635"/>
    </source>
</evidence>
<feature type="chain" id="PRO_5042870986" description="EGF-like domain-containing protein" evidence="10">
    <location>
        <begin position="21"/>
        <end position="185"/>
    </location>
</feature>
<comment type="caution">
    <text evidence="7">Lacks conserved residue(s) required for the propagation of feature annotation.</text>
</comment>
<evidence type="ECO:0000256" key="10">
    <source>
        <dbReference type="SAM" id="SignalP"/>
    </source>
</evidence>
<keyword evidence="3 7" id="KW-0245">EGF-like domain</keyword>
<evidence type="ECO:0000256" key="8">
    <source>
        <dbReference type="SAM" id="MobiDB-lite"/>
    </source>
</evidence>
<keyword evidence="2" id="KW-0964">Secreted</keyword>
<dbReference type="PROSITE" id="PS01186">
    <property type="entry name" value="EGF_2"/>
    <property type="match status" value="1"/>
</dbReference>
<dbReference type="GO" id="GO:0008083">
    <property type="term" value="F:growth factor activity"/>
    <property type="evidence" value="ECO:0007669"/>
    <property type="project" value="UniProtKB-KW"/>
</dbReference>
<dbReference type="PANTHER" id="PTHR10740:SF3">
    <property type="entry name" value="PROBETACELLULIN"/>
    <property type="match status" value="1"/>
</dbReference>
<feature type="signal peptide" evidence="10">
    <location>
        <begin position="1"/>
        <end position="20"/>
    </location>
</feature>
<accession>A0AAQ4QLV2</accession>
<feature type="disulfide bond" evidence="7">
    <location>
        <begin position="87"/>
        <end position="96"/>
    </location>
</feature>
<keyword evidence="13" id="KW-1185">Reference proteome</keyword>
<feature type="region of interest" description="Disordered" evidence="8">
    <location>
        <begin position="152"/>
        <end position="185"/>
    </location>
</feature>
<dbReference type="Ensembl" id="ENSGACT00000075946.1">
    <property type="protein sequence ID" value="ENSGACP00000052239.1"/>
    <property type="gene ID" value="ENSGACG00000035013.1"/>
</dbReference>
<feature type="domain" description="EGF-like" evidence="11">
    <location>
        <begin position="57"/>
        <end position="97"/>
    </location>
</feature>
<organism evidence="12 13">
    <name type="scientific">Gasterosteus aculeatus aculeatus</name>
    <name type="common">three-spined stickleback</name>
    <dbReference type="NCBI Taxonomy" id="481459"/>
    <lineage>
        <taxon>Eukaryota</taxon>
        <taxon>Metazoa</taxon>
        <taxon>Chordata</taxon>
        <taxon>Craniata</taxon>
        <taxon>Vertebrata</taxon>
        <taxon>Euteleostomi</taxon>
        <taxon>Actinopterygii</taxon>
        <taxon>Neopterygii</taxon>
        <taxon>Teleostei</taxon>
        <taxon>Neoteleostei</taxon>
        <taxon>Acanthomorphata</taxon>
        <taxon>Eupercaria</taxon>
        <taxon>Perciformes</taxon>
        <taxon>Cottioidei</taxon>
        <taxon>Gasterosteales</taxon>
        <taxon>Gasterosteidae</taxon>
        <taxon>Gasterosteus</taxon>
    </lineage>
</organism>
<dbReference type="FunFam" id="2.10.25.10:FF:000182">
    <property type="entry name" value="Protransforming growth factor alpha"/>
    <property type="match status" value="1"/>
</dbReference>
<evidence type="ECO:0000256" key="2">
    <source>
        <dbReference type="ARBA" id="ARBA00022525"/>
    </source>
</evidence>
<reference evidence="12" key="3">
    <citation type="submission" date="2025-09" db="UniProtKB">
        <authorList>
            <consortium name="Ensembl"/>
        </authorList>
    </citation>
    <scope>IDENTIFICATION</scope>
</reference>
<keyword evidence="9" id="KW-0472">Membrane</keyword>
<dbReference type="GO" id="GO:0005615">
    <property type="term" value="C:extracellular space"/>
    <property type="evidence" value="ECO:0007669"/>
    <property type="project" value="TreeGrafter"/>
</dbReference>
<name>A0AAQ4QLV2_GASAC</name>
<evidence type="ECO:0000256" key="3">
    <source>
        <dbReference type="ARBA" id="ARBA00022536"/>
    </source>
</evidence>
<comment type="subcellular location">
    <subcellularLocation>
        <location evidence="1">Secreted</location>
        <location evidence="1">Extracellular space</location>
    </subcellularLocation>
</comment>
<dbReference type="PRINTS" id="PR00009">
    <property type="entry name" value="EGFTGF"/>
</dbReference>
<dbReference type="GeneTree" id="ENSGT00940000160508"/>
<sequence>MGFLFVSLAAALALCKYSLAEWNATAESANRTESPCHRHGNRDNCTDATDTGQWNDHFSSCPEELTHYCIHGECRYVKEQKAPSCRCQQGYIGSRCEYLDLDWRIGEKRQIIIACLIAGLVFLILVIVFICFCSHRRCRSWWRRRRRREEEEPRNGMEKLRMMDTGETPASPTADSAEPPHTHAV</sequence>
<evidence type="ECO:0000256" key="9">
    <source>
        <dbReference type="SAM" id="Phobius"/>
    </source>
</evidence>
<dbReference type="PROSITE" id="PS50026">
    <property type="entry name" value="EGF_3"/>
    <property type="match status" value="1"/>
</dbReference>
<keyword evidence="9" id="KW-1133">Transmembrane helix</keyword>
<evidence type="ECO:0000256" key="4">
    <source>
        <dbReference type="ARBA" id="ARBA00023030"/>
    </source>
</evidence>
<dbReference type="Gene3D" id="2.10.25.10">
    <property type="entry name" value="Laminin"/>
    <property type="match status" value="1"/>
</dbReference>
<reference evidence="12" key="2">
    <citation type="submission" date="2025-08" db="UniProtKB">
        <authorList>
            <consortium name="Ensembl"/>
        </authorList>
    </citation>
    <scope>IDENTIFICATION</scope>
</reference>
<evidence type="ECO:0000259" key="11">
    <source>
        <dbReference type="PROSITE" id="PS50026"/>
    </source>
</evidence>
<dbReference type="SUPFAM" id="SSF57196">
    <property type="entry name" value="EGF/Laminin"/>
    <property type="match status" value="1"/>
</dbReference>
<keyword evidence="4" id="KW-0339">Growth factor</keyword>
<evidence type="ECO:0000256" key="1">
    <source>
        <dbReference type="ARBA" id="ARBA00004239"/>
    </source>
</evidence>
<dbReference type="PROSITE" id="PS00022">
    <property type="entry name" value="EGF_1"/>
    <property type="match status" value="1"/>
</dbReference>